<gene>
    <name evidence="2" type="ORF">T9R20_16725</name>
</gene>
<dbReference type="Pfam" id="PF20120">
    <property type="entry name" value="DUF6510"/>
    <property type="match status" value="1"/>
</dbReference>
<keyword evidence="3" id="KW-1185">Reference proteome</keyword>
<organism evidence="2 3">
    <name type="scientific">Microbacterium invictum</name>
    <dbReference type="NCBI Taxonomy" id="515415"/>
    <lineage>
        <taxon>Bacteria</taxon>
        <taxon>Bacillati</taxon>
        <taxon>Actinomycetota</taxon>
        <taxon>Actinomycetes</taxon>
        <taxon>Micrococcales</taxon>
        <taxon>Microbacteriaceae</taxon>
        <taxon>Microbacterium</taxon>
    </lineage>
</organism>
<dbReference type="InterPro" id="IPR045423">
    <property type="entry name" value="DUF6510"/>
</dbReference>
<evidence type="ECO:0000313" key="2">
    <source>
        <dbReference type="EMBL" id="WQB70318.1"/>
    </source>
</evidence>
<dbReference type="Proteomes" id="UP001324533">
    <property type="component" value="Chromosome"/>
</dbReference>
<feature type="compositionally biased region" description="Polar residues" evidence="1">
    <location>
        <begin position="1"/>
        <end position="13"/>
    </location>
</feature>
<feature type="region of interest" description="Disordered" evidence="1">
    <location>
        <begin position="1"/>
        <end position="30"/>
    </location>
</feature>
<feature type="compositionally biased region" description="Basic and acidic residues" evidence="1">
    <location>
        <begin position="14"/>
        <end position="30"/>
    </location>
</feature>
<dbReference type="EMBL" id="CP139779">
    <property type="protein sequence ID" value="WQB70318.1"/>
    <property type="molecule type" value="Genomic_DNA"/>
</dbReference>
<dbReference type="RefSeq" id="WP_322410465.1">
    <property type="nucleotide sequence ID" value="NZ_CP139779.1"/>
</dbReference>
<sequence>MTMSDDQTGSTDQANDRATHPGRDDPHTAHIVDGNAVVGALQDLLAGDLSMLMLECGGCRATAPLAEWRVEADRDAFIVRCRSCTHTLWTLLRDDRGAVLRVAGACDIRPAAV</sequence>
<protein>
    <submittedName>
        <fullName evidence="2">DUF6510 family protein</fullName>
    </submittedName>
</protein>
<accession>A0ABZ0V9M4</accession>
<evidence type="ECO:0000256" key="1">
    <source>
        <dbReference type="SAM" id="MobiDB-lite"/>
    </source>
</evidence>
<name>A0ABZ0V9M4_9MICO</name>
<proteinExistence type="predicted"/>
<reference evidence="2 3" key="1">
    <citation type="submission" date="2023-06" db="EMBL/GenBank/DDBJ databases">
        <title>Rock-solubilizing bacteria, Microbacterium invictum, promotes re-establishment of vegetation in rocky wasteland by accelerating rock bio-weathering and reshaping soil bacterial community.</title>
        <authorList>
            <person name="Liu C."/>
        </authorList>
    </citation>
    <scope>NUCLEOTIDE SEQUENCE [LARGE SCALE GENOMIC DNA]</scope>
    <source>
        <strain evidence="2 3">X-18</strain>
    </source>
</reference>
<evidence type="ECO:0000313" key="3">
    <source>
        <dbReference type="Proteomes" id="UP001324533"/>
    </source>
</evidence>